<dbReference type="Gene3D" id="1.20.140.40">
    <property type="entry name" value="Invertase/pectin methylesterase inhibitor family protein"/>
    <property type="match status" value="1"/>
</dbReference>
<organism evidence="3 4">
    <name type="scientific">Striga hermonthica</name>
    <name type="common">Purple witchweed</name>
    <name type="synonym">Buchnera hermonthica</name>
    <dbReference type="NCBI Taxonomy" id="68872"/>
    <lineage>
        <taxon>Eukaryota</taxon>
        <taxon>Viridiplantae</taxon>
        <taxon>Streptophyta</taxon>
        <taxon>Embryophyta</taxon>
        <taxon>Tracheophyta</taxon>
        <taxon>Spermatophyta</taxon>
        <taxon>Magnoliopsida</taxon>
        <taxon>eudicotyledons</taxon>
        <taxon>Gunneridae</taxon>
        <taxon>Pentapetalae</taxon>
        <taxon>asterids</taxon>
        <taxon>lamiids</taxon>
        <taxon>Lamiales</taxon>
        <taxon>Orobanchaceae</taxon>
        <taxon>Buchnereae</taxon>
        <taxon>Striga</taxon>
    </lineage>
</organism>
<dbReference type="GO" id="GO:0004857">
    <property type="term" value="F:enzyme inhibitor activity"/>
    <property type="evidence" value="ECO:0007669"/>
    <property type="project" value="InterPro"/>
</dbReference>
<keyword evidence="4" id="KW-1185">Reference proteome</keyword>
<dbReference type="EMBL" id="CACSLK010027837">
    <property type="protein sequence ID" value="CAA0833117.1"/>
    <property type="molecule type" value="Genomic_DNA"/>
</dbReference>
<gene>
    <name evidence="3" type="ORF">SHERM_28391</name>
</gene>
<dbReference type="Proteomes" id="UP001153555">
    <property type="component" value="Unassembled WGS sequence"/>
</dbReference>
<keyword evidence="1" id="KW-0732">Signal</keyword>
<feature type="domain" description="Pectinesterase inhibitor" evidence="2">
    <location>
        <begin position="36"/>
        <end position="169"/>
    </location>
</feature>
<accession>A0A9N7NEW5</accession>
<dbReference type="SUPFAM" id="SSF101148">
    <property type="entry name" value="Plant invertase/pectin methylesterase inhibitor"/>
    <property type="match status" value="1"/>
</dbReference>
<proteinExistence type="predicted"/>
<feature type="signal peptide" evidence="1">
    <location>
        <begin position="1"/>
        <end position="23"/>
    </location>
</feature>
<dbReference type="CDD" id="cd15800">
    <property type="entry name" value="PMEI-like_2"/>
    <property type="match status" value="1"/>
</dbReference>
<evidence type="ECO:0000313" key="4">
    <source>
        <dbReference type="Proteomes" id="UP001153555"/>
    </source>
</evidence>
<evidence type="ECO:0000256" key="1">
    <source>
        <dbReference type="SAM" id="SignalP"/>
    </source>
</evidence>
<evidence type="ECO:0000313" key="3">
    <source>
        <dbReference type="EMBL" id="CAA0833117.1"/>
    </source>
</evidence>
<reference evidence="3" key="1">
    <citation type="submission" date="2019-12" db="EMBL/GenBank/DDBJ databases">
        <authorList>
            <person name="Scholes J."/>
        </authorList>
    </citation>
    <scope>NUCLEOTIDE SEQUENCE</scope>
</reference>
<dbReference type="OrthoDB" id="770764at2759"/>
<feature type="chain" id="PRO_5040163882" description="Pectinesterase inhibitor domain-containing protein" evidence="1">
    <location>
        <begin position="24"/>
        <end position="174"/>
    </location>
</feature>
<dbReference type="Pfam" id="PF04043">
    <property type="entry name" value="PMEI"/>
    <property type="match status" value="1"/>
</dbReference>
<dbReference type="InterPro" id="IPR006501">
    <property type="entry name" value="Pectinesterase_inhib_dom"/>
</dbReference>
<protein>
    <recommendedName>
        <fullName evidence="2">Pectinesterase inhibitor domain-containing protein</fullName>
    </recommendedName>
</protein>
<evidence type="ECO:0000259" key="2">
    <source>
        <dbReference type="Pfam" id="PF04043"/>
    </source>
</evidence>
<comment type="caution">
    <text evidence="3">The sequence shown here is derived from an EMBL/GenBank/DDBJ whole genome shotgun (WGS) entry which is preliminary data.</text>
</comment>
<name>A0A9N7NEW5_STRHE</name>
<dbReference type="InterPro" id="IPR035513">
    <property type="entry name" value="Invertase/methylesterase_inhib"/>
</dbReference>
<dbReference type="AlphaFoldDB" id="A0A9N7NEW5"/>
<sequence>MAPNKFNYFYLTTLLLLLLVGQAQIPRAEARFAGVNPFCRTANYRRICTRMVNGASTQSDASVNAMRSALGLARRVRALVPLLRPAVVGLSPATQESILATCAEDFDGIADDLAVSIEALAANDIGTARSHLSGALRSDCKDAMKEFGADFPLNKFARHLSLQVDNCLAVLMQN</sequence>